<sequence length="155" mass="17838">MADQELNHELESRLQLQWRGERRRGQEASSFKWRFVPGPFVARPQWRGESEDQGKKSLLASSQSWRLPAISSLLHGELGEVARWENNLTTISPLLNSLTIPHAWSRWLVPSVIVWFFDGPKCREELLKLKVFNKDGNIYYSRGVVFPGGHFYGSG</sequence>
<evidence type="ECO:0000313" key="2">
    <source>
        <dbReference type="Proteomes" id="UP001345963"/>
    </source>
</evidence>
<evidence type="ECO:0000313" key="1">
    <source>
        <dbReference type="EMBL" id="MED6251605.1"/>
    </source>
</evidence>
<proteinExistence type="predicted"/>
<dbReference type="EMBL" id="JAHUTI010060035">
    <property type="protein sequence ID" value="MED6251605.1"/>
    <property type="molecule type" value="Genomic_DNA"/>
</dbReference>
<accession>A0ABU7BPW2</accession>
<organism evidence="1 2">
    <name type="scientific">Ataeniobius toweri</name>
    <dbReference type="NCBI Taxonomy" id="208326"/>
    <lineage>
        <taxon>Eukaryota</taxon>
        <taxon>Metazoa</taxon>
        <taxon>Chordata</taxon>
        <taxon>Craniata</taxon>
        <taxon>Vertebrata</taxon>
        <taxon>Euteleostomi</taxon>
        <taxon>Actinopterygii</taxon>
        <taxon>Neopterygii</taxon>
        <taxon>Teleostei</taxon>
        <taxon>Neoteleostei</taxon>
        <taxon>Acanthomorphata</taxon>
        <taxon>Ovalentaria</taxon>
        <taxon>Atherinomorphae</taxon>
        <taxon>Cyprinodontiformes</taxon>
        <taxon>Goodeidae</taxon>
        <taxon>Ataeniobius</taxon>
    </lineage>
</organism>
<gene>
    <name evidence="1" type="ORF">ATANTOWER_000298</name>
</gene>
<protein>
    <submittedName>
        <fullName evidence="1">Uncharacterized protein</fullName>
    </submittedName>
</protein>
<name>A0ABU7BPW2_9TELE</name>
<dbReference type="Proteomes" id="UP001345963">
    <property type="component" value="Unassembled WGS sequence"/>
</dbReference>
<reference evidence="1 2" key="1">
    <citation type="submission" date="2021-07" db="EMBL/GenBank/DDBJ databases">
        <authorList>
            <person name="Palmer J.M."/>
        </authorList>
    </citation>
    <scope>NUCLEOTIDE SEQUENCE [LARGE SCALE GENOMIC DNA]</scope>
    <source>
        <strain evidence="1 2">AT_MEX2019</strain>
        <tissue evidence="1">Muscle</tissue>
    </source>
</reference>
<comment type="caution">
    <text evidence="1">The sequence shown here is derived from an EMBL/GenBank/DDBJ whole genome shotgun (WGS) entry which is preliminary data.</text>
</comment>
<keyword evidence="2" id="KW-1185">Reference proteome</keyword>